<gene>
    <name evidence="1" type="ORF">ACFPET_04010</name>
</gene>
<comment type="caution">
    <text evidence="1">The sequence shown here is derived from an EMBL/GenBank/DDBJ whole genome shotgun (WGS) entry which is preliminary data.</text>
</comment>
<dbReference type="RefSeq" id="WP_380618099.1">
    <property type="nucleotide sequence ID" value="NZ_JBHSDK010000005.1"/>
</dbReference>
<proteinExistence type="predicted"/>
<name>A0ABV8TUA8_9ACTN</name>
<organism evidence="1 2">
    <name type="scientific">Salininema proteolyticum</name>
    <dbReference type="NCBI Taxonomy" id="1607685"/>
    <lineage>
        <taxon>Bacteria</taxon>
        <taxon>Bacillati</taxon>
        <taxon>Actinomycetota</taxon>
        <taxon>Actinomycetes</taxon>
        <taxon>Glycomycetales</taxon>
        <taxon>Glycomycetaceae</taxon>
        <taxon>Salininema</taxon>
    </lineage>
</organism>
<protein>
    <submittedName>
        <fullName evidence="1">Uncharacterized protein</fullName>
    </submittedName>
</protein>
<reference evidence="2" key="1">
    <citation type="journal article" date="2019" name="Int. J. Syst. Evol. Microbiol.">
        <title>The Global Catalogue of Microorganisms (GCM) 10K type strain sequencing project: providing services to taxonomists for standard genome sequencing and annotation.</title>
        <authorList>
            <consortium name="The Broad Institute Genomics Platform"/>
            <consortium name="The Broad Institute Genome Sequencing Center for Infectious Disease"/>
            <person name="Wu L."/>
            <person name="Ma J."/>
        </authorList>
    </citation>
    <scope>NUCLEOTIDE SEQUENCE [LARGE SCALE GENOMIC DNA]</scope>
    <source>
        <strain evidence="2">IBRC-M 10908</strain>
    </source>
</reference>
<accession>A0ABV8TUA8</accession>
<dbReference type="EMBL" id="JBHSDK010000005">
    <property type="protein sequence ID" value="MFC4334359.1"/>
    <property type="molecule type" value="Genomic_DNA"/>
</dbReference>
<evidence type="ECO:0000313" key="2">
    <source>
        <dbReference type="Proteomes" id="UP001595823"/>
    </source>
</evidence>
<sequence length="54" mass="6275">MLDFIRAVAPRIAHPIHDELLSEKGRESADKWIERKGRTDYRRLAVGESIDLSR</sequence>
<evidence type="ECO:0000313" key="1">
    <source>
        <dbReference type="EMBL" id="MFC4334359.1"/>
    </source>
</evidence>
<dbReference type="Proteomes" id="UP001595823">
    <property type="component" value="Unassembled WGS sequence"/>
</dbReference>
<keyword evidence="2" id="KW-1185">Reference proteome</keyword>